<dbReference type="Gene3D" id="3.40.50.720">
    <property type="entry name" value="NAD(P)-binding Rossmann-like Domain"/>
    <property type="match status" value="1"/>
</dbReference>
<feature type="domain" description="Ketopantoate reductase N-terminal" evidence="10">
    <location>
        <begin position="5"/>
        <end position="151"/>
    </location>
</feature>
<evidence type="ECO:0000256" key="7">
    <source>
        <dbReference type="ARBA" id="ARBA00032024"/>
    </source>
</evidence>
<evidence type="ECO:0000256" key="2">
    <source>
        <dbReference type="ARBA" id="ARBA00007870"/>
    </source>
</evidence>
<dbReference type="NCBIfam" id="TIGR00745">
    <property type="entry name" value="apbA_panE"/>
    <property type="match status" value="1"/>
</dbReference>
<name>A0A212K9W9_9BACT</name>
<proteinExistence type="inferred from homology"/>
<dbReference type="AlphaFoldDB" id="A0A212K9W9"/>
<evidence type="ECO:0000256" key="3">
    <source>
        <dbReference type="ARBA" id="ARBA00013014"/>
    </source>
</evidence>
<dbReference type="SUPFAM" id="SSF48179">
    <property type="entry name" value="6-phosphogluconate dehydrogenase C-terminal domain-like"/>
    <property type="match status" value="1"/>
</dbReference>
<comment type="similarity">
    <text evidence="2 9">Belongs to the ketopantoate reductase family.</text>
</comment>
<gene>
    <name evidence="12" type="ORF">KL86DYS2_13386</name>
</gene>
<dbReference type="GO" id="GO:0015940">
    <property type="term" value="P:pantothenate biosynthetic process"/>
    <property type="evidence" value="ECO:0007669"/>
    <property type="project" value="UniProtKB-UniPathway"/>
</dbReference>
<dbReference type="Pfam" id="PF08546">
    <property type="entry name" value="ApbA_C"/>
    <property type="match status" value="1"/>
</dbReference>
<keyword evidence="6 9" id="KW-0560">Oxidoreductase</keyword>
<evidence type="ECO:0000256" key="1">
    <source>
        <dbReference type="ARBA" id="ARBA00004994"/>
    </source>
</evidence>
<dbReference type="Pfam" id="PF02558">
    <property type="entry name" value="ApbA"/>
    <property type="match status" value="1"/>
</dbReference>
<dbReference type="InterPro" id="IPR003710">
    <property type="entry name" value="ApbA"/>
</dbReference>
<dbReference type="PANTHER" id="PTHR21708:SF26">
    <property type="entry name" value="2-DEHYDROPANTOATE 2-REDUCTASE"/>
    <property type="match status" value="1"/>
</dbReference>
<comment type="function">
    <text evidence="9">Catalyzes the NADPH-dependent reduction of ketopantoate into pantoic acid.</text>
</comment>
<dbReference type="EMBL" id="FLUL01000001">
    <property type="protein sequence ID" value="SBW08490.1"/>
    <property type="molecule type" value="Genomic_DNA"/>
</dbReference>
<evidence type="ECO:0000256" key="5">
    <source>
        <dbReference type="ARBA" id="ARBA00022857"/>
    </source>
</evidence>
<evidence type="ECO:0000259" key="11">
    <source>
        <dbReference type="Pfam" id="PF08546"/>
    </source>
</evidence>
<evidence type="ECO:0000313" key="12">
    <source>
        <dbReference type="EMBL" id="SBW08490.1"/>
    </source>
</evidence>
<dbReference type="FunFam" id="1.10.1040.10:FF:000017">
    <property type="entry name" value="2-dehydropantoate 2-reductase"/>
    <property type="match status" value="1"/>
</dbReference>
<sequence length="309" mass="34669">MSLKYAVIGTGAIGGYYGGNLAHSGHEVHFLFHSDYDYVKNHGLQIDSTNGNFHLSDVPAYSNTKDMPACDVILVALKSTNNNLLKELLPPLLHQDTVVILIQNGLGLEADLQEAFPELQIAGGLAFICSSKIGNGHIAHFDYGKLNLGSYSCRNSKVLEQVCSDFKQAGIESNILELELARWMKLVWNIPYNGMTVVLNTETDILMDHASTAQLLKEMMLDVIRGANQVGQGRFTIPESYADEMLVMTQQMRPYSPSMKLDFDAHRPLEIDYIYTRPIIEAQKAGYEMTRVSMLEKQLRFIQDQYIKK</sequence>
<dbReference type="NCBIfam" id="NF004887">
    <property type="entry name" value="PRK06249.1"/>
    <property type="match status" value="1"/>
</dbReference>
<dbReference type="EC" id="1.1.1.169" evidence="3 9"/>
<dbReference type="InterPro" id="IPR013752">
    <property type="entry name" value="KPA_reductase"/>
</dbReference>
<dbReference type="UniPathway" id="UPA00028">
    <property type="reaction ID" value="UER00004"/>
</dbReference>
<dbReference type="GO" id="GO:0008677">
    <property type="term" value="F:2-dehydropantoate 2-reductase activity"/>
    <property type="evidence" value="ECO:0007669"/>
    <property type="project" value="UniProtKB-EC"/>
</dbReference>
<reference evidence="12" key="1">
    <citation type="submission" date="2016-04" db="EMBL/GenBank/DDBJ databases">
        <authorList>
            <person name="Evans L.H."/>
            <person name="Alamgir A."/>
            <person name="Owens N."/>
            <person name="Weber N.D."/>
            <person name="Virtaneva K."/>
            <person name="Barbian K."/>
            <person name="Babar A."/>
            <person name="Rosenke K."/>
        </authorList>
    </citation>
    <scope>NUCLEOTIDE SEQUENCE</scope>
    <source>
        <strain evidence="12">86-2</strain>
    </source>
</reference>
<dbReference type="RefSeq" id="WP_296952135.1">
    <property type="nucleotide sequence ID" value="NZ_LT599021.1"/>
</dbReference>
<dbReference type="InterPro" id="IPR013332">
    <property type="entry name" value="KPR_N"/>
</dbReference>
<dbReference type="InterPro" id="IPR013328">
    <property type="entry name" value="6PGD_dom2"/>
</dbReference>
<keyword evidence="9" id="KW-0566">Pantothenate biosynthesis</keyword>
<dbReference type="InterPro" id="IPR051402">
    <property type="entry name" value="KPR-Related"/>
</dbReference>
<feature type="domain" description="Ketopantoate reductase C-terminal" evidence="11">
    <location>
        <begin position="178"/>
        <end position="302"/>
    </location>
</feature>
<keyword evidence="5 9" id="KW-0521">NADP</keyword>
<protein>
    <recommendedName>
        <fullName evidence="4 9">2-dehydropantoate 2-reductase</fullName>
        <ecNumber evidence="3 9">1.1.1.169</ecNumber>
    </recommendedName>
    <alternativeName>
        <fullName evidence="7 9">Ketopantoate reductase</fullName>
    </alternativeName>
</protein>
<comment type="catalytic activity">
    <reaction evidence="8 9">
        <text>(R)-pantoate + NADP(+) = 2-dehydropantoate + NADPH + H(+)</text>
        <dbReference type="Rhea" id="RHEA:16233"/>
        <dbReference type="ChEBI" id="CHEBI:11561"/>
        <dbReference type="ChEBI" id="CHEBI:15378"/>
        <dbReference type="ChEBI" id="CHEBI:15980"/>
        <dbReference type="ChEBI" id="CHEBI:57783"/>
        <dbReference type="ChEBI" id="CHEBI:58349"/>
        <dbReference type="EC" id="1.1.1.169"/>
    </reaction>
</comment>
<dbReference type="SUPFAM" id="SSF51735">
    <property type="entry name" value="NAD(P)-binding Rossmann-fold domains"/>
    <property type="match status" value="1"/>
</dbReference>
<accession>A0A212K9W9</accession>
<dbReference type="Gene3D" id="1.10.1040.10">
    <property type="entry name" value="N-(1-d-carboxylethyl)-l-norvaline Dehydrogenase, domain 2"/>
    <property type="match status" value="1"/>
</dbReference>
<dbReference type="PANTHER" id="PTHR21708">
    <property type="entry name" value="PROBABLE 2-DEHYDROPANTOATE 2-REDUCTASE"/>
    <property type="match status" value="1"/>
</dbReference>
<evidence type="ECO:0000256" key="8">
    <source>
        <dbReference type="ARBA" id="ARBA00048793"/>
    </source>
</evidence>
<evidence type="ECO:0000256" key="4">
    <source>
        <dbReference type="ARBA" id="ARBA00019465"/>
    </source>
</evidence>
<dbReference type="InterPro" id="IPR036291">
    <property type="entry name" value="NAD(P)-bd_dom_sf"/>
</dbReference>
<evidence type="ECO:0000256" key="9">
    <source>
        <dbReference type="RuleBase" id="RU362068"/>
    </source>
</evidence>
<dbReference type="InterPro" id="IPR008927">
    <property type="entry name" value="6-PGluconate_DH-like_C_sf"/>
</dbReference>
<dbReference type="GO" id="GO:0005737">
    <property type="term" value="C:cytoplasm"/>
    <property type="evidence" value="ECO:0007669"/>
    <property type="project" value="TreeGrafter"/>
</dbReference>
<evidence type="ECO:0000256" key="6">
    <source>
        <dbReference type="ARBA" id="ARBA00023002"/>
    </source>
</evidence>
<evidence type="ECO:0000259" key="10">
    <source>
        <dbReference type="Pfam" id="PF02558"/>
    </source>
</evidence>
<organism evidence="12">
    <name type="scientific">uncultured Dysgonomonas sp</name>
    <dbReference type="NCBI Taxonomy" id="206096"/>
    <lineage>
        <taxon>Bacteria</taxon>
        <taxon>Pseudomonadati</taxon>
        <taxon>Bacteroidota</taxon>
        <taxon>Bacteroidia</taxon>
        <taxon>Bacteroidales</taxon>
        <taxon>Dysgonomonadaceae</taxon>
        <taxon>Dysgonomonas</taxon>
        <taxon>environmental samples</taxon>
    </lineage>
</organism>
<comment type="pathway">
    <text evidence="1 9">Cofactor biosynthesis; (R)-pantothenate biosynthesis; (R)-pantoate from 3-methyl-2-oxobutanoate: step 2/2.</text>
</comment>